<gene>
    <name evidence="5" type="ORF">DFA_01684</name>
</gene>
<dbReference type="PANTHER" id="PTHR13479:SF40">
    <property type="entry name" value="SMALL RIBOSOMAL SUBUNIT PROTEIN BS18M"/>
    <property type="match status" value="1"/>
</dbReference>
<feature type="compositionally biased region" description="Polar residues" evidence="4">
    <location>
        <begin position="840"/>
        <end position="852"/>
    </location>
</feature>
<dbReference type="EMBL" id="GL883010">
    <property type="protein sequence ID" value="EGG21798.1"/>
    <property type="molecule type" value="Genomic_DNA"/>
</dbReference>
<feature type="compositionally biased region" description="Acidic residues" evidence="4">
    <location>
        <begin position="188"/>
        <end position="221"/>
    </location>
</feature>
<sequence>MSRFKSSSTTRTLQHLVHSSSSSNKSNVAVRNYCNNHKEDDHEDAVQIEKLTKEALKDDRFLDPRFYNEVDSQYSAETLKKFHKRLVDSKLLDVAHGRRLASTMEMYEKLDLLEPEKTMDEEALDSDHLARERERVFEKLHKDATYTAHIKGIQAEMDRQGEEGEEGEEQEGEEEGEEEDQLKKLEQEQDEDELEEKDGEEDGEEAEEYEYDEDEDLDEEDQQTRLELLTDFYGVDPVTGKRNIRPKEYLGDVTPEDPSIPFNPAKPEMINEYTELHVDGEEDLDRDSQEYIHIQNLKQAAINRNQDLEDIIKQVEDSEHIPRGLFAQHFRETWISNEEGREQALEEYLNENMNTPVHGEETLGILTRLQFEAALASVNALYNARMEVLGIKPPVVPRLTTHEYEPLKYVGKNRSAIGREPHYVENNDTFDYSQSTSPNTTAAELEEIEAFQGVDLPADPEFDAQFSQWMRERFIYKHKILNQLAMAKTYEQIDNDNVRESLSRSIIEPTEDDPLEVPMTDAELENAIRDMDGRVIPEELLDDRDRYNYLLRKYKNPAAIAAKEAKEREQRRAAMDTKKREIDGFLEGSAKFRRAMSEEERLETRDDVDRLLGADINIQKYKVNPKLEQLREKHRLEAVKEKSSHEYLHRQIHRMEKNGQLGNAPLYSATTGKEVTGNPKFPKCLLCYDFGWRVEPLNVPLLSIYMNTEGDILPRYITGNCLKHQKRLARNIKAAKHLGFFSYKSGTFTIYDPNVVPPTPAEEKEYLKYYKGAYTPKEWMDGDTRLQWEDDESNESLYAESEEEIMLHKEALMLDLGISEAEAKEILSGKLENDGKELLESTSDSLDNPINQ</sequence>
<dbReference type="RefSeq" id="XP_004359648.1">
    <property type="nucleotide sequence ID" value="XM_004359591.1"/>
</dbReference>
<evidence type="ECO:0000313" key="6">
    <source>
        <dbReference type="Proteomes" id="UP000007797"/>
    </source>
</evidence>
<reference evidence="6" key="1">
    <citation type="journal article" date="2011" name="Genome Res.">
        <title>Phylogeny-wide analysis of social amoeba genomes highlights ancient origins for complex intercellular communication.</title>
        <authorList>
            <person name="Heidel A.J."/>
            <person name="Lawal H.M."/>
            <person name="Felder M."/>
            <person name="Schilde C."/>
            <person name="Helps N.R."/>
            <person name="Tunggal B."/>
            <person name="Rivero F."/>
            <person name="John U."/>
            <person name="Schleicher M."/>
            <person name="Eichinger L."/>
            <person name="Platzer M."/>
            <person name="Noegel A.A."/>
            <person name="Schaap P."/>
            <person name="Gloeckner G."/>
        </authorList>
    </citation>
    <scope>NUCLEOTIDE SEQUENCE [LARGE SCALE GENOMIC DNA]</scope>
    <source>
        <strain evidence="6">SH3</strain>
    </source>
</reference>
<dbReference type="GO" id="GO:0005763">
    <property type="term" value="C:mitochondrial small ribosomal subunit"/>
    <property type="evidence" value="ECO:0007669"/>
    <property type="project" value="TreeGrafter"/>
</dbReference>
<dbReference type="SUPFAM" id="SSF46911">
    <property type="entry name" value="Ribosomal protein S18"/>
    <property type="match status" value="1"/>
</dbReference>
<evidence type="ECO:0000256" key="2">
    <source>
        <dbReference type="ARBA" id="ARBA00022980"/>
    </source>
</evidence>
<dbReference type="Gene3D" id="4.10.640.10">
    <property type="entry name" value="Ribosomal protein S18"/>
    <property type="match status" value="1"/>
</dbReference>
<accession>F4PU83</accession>
<keyword evidence="2" id="KW-0689">Ribosomal protein</keyword>
<dbReference type="PANTHER" id="PTHR13479">
    <property type="entry name" value="30S RIBOSOMAL PROTEIN S18"/>
    <property type="match status" value="1"/>
</dbReference>
<evidence type="ECO:0000256" key="3">
    <source>
        <dbReference type="ARBA" id="ARBA00023274"/>
    </source>
</evidence>
<evidence type="ECO:0008006" key="7">
    <source>
        <dbReference type="Google" id="ProtNLM"/>
    </source>
</evidence>
<dbReference type="GeneID" id="14873190"/>
<dbReference type="GO" id="GO:0032543">
    <property type="term" value="P:mitochondrial translation"/>
    <property type="evidence" value="ECO:0007669"/>
    <property type="project" value="TreeGrafter"/>
</dbReference>
<dbReference type="AlphaFoldDB" id="F4PU83"/>
<comment type="similarity">
    <text evidence="1">Belongs to the bacterial ribosomal protein bS18 family.</text>
</comment>
<proteinExistence type="inferred from homology"/>
<dbReference type="Proteomes" id="UP000007797">
    <property type="component" value="Unassembled WGS sequence"/>
</dbReference>
<feature type="region of interest" description="Disordered" evidence="4">
    <location>
        <begin position="831"/>
        <end position="852"/>
    </location>
</feature>
<dbReference type="Pfam" id="PF01084">
    <property type="entry name" value="Ribosomal_S18"/>
    <property type="match status" value="1"/>
</dbReference>
<name>F4PU83_CACFS</name>
<dbReference type="InterPro" id="IPR036870">
    <property type="entry name" value="Ribosomal_bS18_sf"/>
</dbReference>
<evidence type="ECO:0000313" key="5">
    <source>
        <dbReference type="EMBL" id="EGG21798.1"/>
    </source>
</evidence>
<dbReference type="InterPro" id="IPR001648">
    <property type="entry name" value="Ribosomal_bS18"/>
</dbReference>
<feature type="region of interest" description="Disordered" evidence="4">
    <location>
        <begin position="158"/>
        <end position="221"/>
    </location>
</feature>
<feature type="region of interest" description="Disordered" evidence="4">
    <location>
        <begin position="1"/>
        <end position="27"/>
    </location>
</feature>
<keyword evidence="3" id="KW-0687">Ribonucleoprotein</keyword>
<feature type="compositionally biased region" description="Polar residues" evidence="4">
    <location>
        <begin position="1"/>
        <end position="13"/>
    </location>
</feature>
<keyword evidence="6" id="KW-1185">Reference proteome</keyword>
<feature type="compositionally biased region" description="Acidic residues" evidence="4">
    <location>
        <begin position="163"/>
        <end position="180"/>
    </location>
</feature>
<dbReference type="OrthoDB" id="21463at2759"/>
<dbReference type="GO" id="GO:0070181">
    <property type="term" value="F:small ribosomal subunit rRNA binding"/>
    <property type="evidence" value="ECO:0007669"/>
    <property type="project" value="TreeGrafter"/>
</dbReference>
<evidence type="ECO:0000256" key="1">
    <source>
        <dbReference type="ARBA" id="ARBA00005589"/>
    </source>
</evidence>
<dbReference type="GO" id="GO:0003735">
    <property type="term" value="F:structural constituent of ribosome"/>
    <property type="evidence" value="ECO:0007669"/>
    <property type="project" value="InterPro"/>
</dbReference>
<evidence type="ECO:0000256" key="4">
    <source>
        <dbReference type="SAM" id="MobiDB-lite"/>
    </source>
</evidence>
<dbReference type="KEGG" id="dfa:DFA_01684"/>
<organism evidence="5 6">
    <name type="scientific">Cavenderia fasciculata</name>
    <name type="common">Slime mold</name>
    <name type="synonym">Dictyostelium fasciculatum</name>
    <dbReference type="NCBI Taxonomy" id="261658"/>
    <lineage>
        <taxon>Eukaryota</taxon>
        <taxon>Amoebozoa</taxon>
        <taxon>Evosea</taxon>
        <taxon>Eumycetozoa</taxon>
        <taxon>Dictyostelia</taxon>
        <taxon>Acytosteliales</taxon>
        <taxon>Cavenderiaceae</taxon>
        <taxon>Cavenderia</taxon>
    </lineage>
</organism>
<protein>
    <recommendedName>
        <fullName evidence="7">Ribosomal protein S18</fullName>
    </recommendedName>
</protein>